<dbReference type="GO" id="GO:0008270">
    <property type="term" value="F:zinc ion binding"/>
    <property type="evidence" value="ECO:0007669"/>
    <property type="project" value="InterPro"/>
</dbReference>
<dbReference type="GO" id="GO:0003676">
    <property type="term" value="F:nucleic acid binding"/>
    <property type="evidence" value="ECO:0007669"/>
    <property type="project" value="InterPro"/>
</dbReference>
<evidence type="ECO:0008006" key="5">
    <source>
        <dbReference type="Google" id="ProtNLM"/>
    </source>
</evidence>
<dbReference type="InterPro" id="IPR036875">
    <property type="entry name" value="Znf_CCHC_sf"/>
</dbReference>
<sequence>MIWVERQTEKALWNKQRGEGGQQTKGSQNAGGSRTRSMEVNAFQNNTPGASSKTKYPPKLTNEEREKMKQEGRCFGCCKKGHTTWNCPTFPRSTLTSSNNTAWKPLIRLTTATTGPSSSDTKTMMKDIAEFTAKIRLLSGEEKEEAAGYLKELVTQTDF</sequence>
<evidence type="ECO:0000256" key="1">
    <source>
        <dbReference type="ARBA" id="ARBA00022664"/>
    </source>
</evidence>
<feature type="compositionally biased region" description="Polar residues" evidence="2">
    <location>
        <begin position="22"/>
        <end position="35"/>
    </location>
</feature>
<organism evidence="3 4">
    <name type="scientific">Tetrapyrgos nigripes</name>
    <dbReference type="NCBI Taxonomy" id="182062"/>
    <lineage>
        <taxon>Eukaryota</taxon>
        <taxon>Fungi</taxon>
        <taxon>Dikarya</taxon>
        <taxon>Basidiomycota</taxon>
        <taxon>Agaricomycotina</taxon>
        <taxon>Agaricomycetes</taxon>
        <taxon>Agaricomycetidae</taxon>
        <taxon>Agaricales</taxon>
        <taxon>Marasmiineae</taxon>
        <taxon>Marasmiaceae</taxon>
        <taxon>Tetrapyrgos</taxon>
    </lineage>
</organism>
<comment type="caution">
    <text evidence="3">The sequence shown here is derived from an EMBL/GenBank/DDBJ whole genome shotgun (WGS) entry which is preliminary data.</text>
</comment>
<reference evidence="3 4" key="1">
    <citation type="journal article" date="2020" name="ISME J.">
        <title>Uncovering the hidden diversity of litter-decomposition mechanisms in mushroom-forming fungi.</title>
        <authorList>
            <person name="Floudas D."/>
            <person name="Bentzer J."/>
            <person name="Ahren D."/>
            <person name="Johansson T."/>
            <person name="Persson P."/>
            <person name="Tunlid A."/>
        </authorList>
    </citation>
    <scope>NUCLEOTIDE SEQUENCE [LARGE SCALE GENOMIC DNA]</scope>
    <source>
        <strain evidence="3 4">CBS 291.85</strain>
    </source>
</reference>
<evidence type="ECO:0000313" key="4">
    <source>
        <dbReference type="Proteomes" id="UP000559256"/>
    </source>
</evidence>
<keyword evidence="1" id="KW-0507">mRNA processing</keyword>
<name>A0A8H5CAU9_9AGAR</name>
<evidence type="ECO:0000313" key="3">
    <source>
        <dbReference type="EMBL" id="KAF5337869.1"/>
    </source>
</evidence>
<proteinExistence type="predicted"/>
<dbReference type="AlphaFoldDB" id="A0A8H5CAU9"/>
<gene>
    <name evidence="3" type="ORF">D9758_016134</name>
</gene>
<feature type="region of interest" description="Disordered" evidence="2">
    <location>
        <begin position="1"/>
        <end position="67"/>
    </location>
</feature>
<dbReference type="OrthoDB" id="3069970at2759"/>
<protein>
    <recommendedName>
        <fullName evidence="5">CCHC-type domain-containing protein</fullName>
    </recommendedName>
</protein>
<dbReference type="SUPFAM" id="SSF57756">
    <property type="entry name" value="Retrovirus zinc finger-like domains"/>
    <property type="match status" value="1"/>
</dbReference>
<accession>A0A8H5CAU9</accession>
<dbReference type="EMBL" id="JAACJM010000204">
    <property type="protein sequence ID" value="KAF5337869.1"/>
    <property type="molecule type" value="Genomic_DNA"/>
</dbReference>
<dbReference type="GO" id="GO:0006397">
    <property type="term" value="P:mRNA processing"/>
    <property type="evidence" value="ECO:0007669"/>
    <property type="project" value="UniProtKB-KW"/>
</dbReference>
<dbReference type="Proteomes" id="UP000559256">
    <property type="component" value="Unassembled WGS sequence"/>
</dbReference>
<keyword evidence="4" id="KW-1185">Reference proteome</keyword>
<feature type="compositionally biased region" description="Polar residues" evidence="2">
    <location>
        <begin position="42"/>
        <end position="54"/>
    </location>
</feature>
<evidence type="ECO:0000256" key="2">
    <source>
        <dbReference type="SAM" id="MobiDB-lite"/>
    </source>
</evidence>